<dbReference type="AlphaFoldDB" id="A0A0M3QA56"/>
<dbReference type="Proteomes" id="UP000068067">
    <property type="component" value="Chromosome"/>
</dbReference>
<organism evidence="16 17">
    <name type="scientific">Corynebacterium deserti GIMN1.010</name>
    <dbReference type="NCBI Taxonomy" id="931089"/>
    <lineage>
        <taxon>Bacteria</taxon>
        <taxon>Bacillati</taxon>
        <taxon>Actinomycetota</taxon>
        <taxon>Actinomycetes</taxon>
        <taxon>Mycobacteriales</taxon>
        <taxon>Corynebacteriaceae</taxon>
        <taxon>Corynebacterium</taxon>
    </lineage>
</organism>
<dbReference type="SUPFAM" id="SSF55874">
    <property type="entry name" value="ATPase domain of HSP90 chaperone/DNA topoisomerase II/histidine kinase"/>
    <property type="match status" value="1"/>
</dbReference>
<evidence type="ECO:0000256" key="2">
    <source>
        <dbReference type="ARBA" id="ARBA00001968"/>
    </source>
</evidence>
<dbReference type="RefSeq" id="WP_053545628.1">
    <property type="nucleotide sequence ID" value="NZ_CP009220.1"/>
</dbReference>
<dbReference type="SMART" id="SM00388">
    <property type="entry name" value="HisKA"/>
    <property type="match status" value="1"/>
</dbReference>
<feature type="domain" description="Histidine kinase" evidence="14">
    <location>
        <begin position="282"/>
        <end position="494"/>
    </location>
</feature>
<evidence type="ECO:0000256" key="12">
    <source>
        <dbReference type="SAM" id="MobiDB-lite"/>
    </source>
</evidence>
<protein>
    <recommendedName>
        <fullName evidence="4">histidine kinase</fullName>
        <ecNumber evidence="4">2.7.13.3</ecNumber>
    </recommendedName>
</protein>
<evidence type="ECO:0000256" key="6">
    <source>
        <dbReference type="ARBA" id="ARBA00022679"/>
    </source>
</evidence>
<dbReference type="InterPro" id="IPR003594">
    <property type="entry name" value="HATPase_dom"/>
</dbReference>
<comment type="subcellular location">
    <subcellularLocation>
        <location evidence="3">Cell membrane</location>
    </subcellularLocation>
</comment>
<dbReference type="InterPro" id="IPR003661">
    <property type="entry name" value="HisK_dim/P_dom"/>
</dbReference>
<dbReference type="SUPFAM" id="SSF47384">
    <property type="entry name" value="Homodimeric domain of signal transducing histidine kinase"/>
    <property type="match status" value="1"/>
</dbReference>
<evidence type="ECO:0000256" key="11">
    <source>
        <dbReference type="ARBA" id="ARBA00023136"/>
    </source>
</evidence>
<feature type="compositionally biased region" description="Basic and acidic residues" evidence="12">
    <location>
        <begin position="22"/>
        <end position="32"/>
    </location>
</feature>
<name>A0A0M3QA56_9CORY</name>
<evidence type="ECO:0000256" key="10">
    <source>
        <dbReference type="ARBA" id="ARBA00023012"/>
    </source>
</evidence>
<dbReference type="PRINTS" id="PR00344">
    <property type="entry name" value="BCTRLSENSOR"/>
</dbReference>
<feature type="transmembrane region" description="Helical" evidence="13">
    <location>
        <begin position="53"/>
        <end position="76"/>
    </location>
</feature>
<accession>A0A0M3QA56</accession>
<dbReference type="PANTHER" id="PTHR45436:SF5">
    <property type="entry name" value="SENSOR HISTIDINE KINASE TRCS"/>
    <property type="match status" value="1"/>
</dbReference>
<keyword evidence="9 13" id="KW-1133">Transmembrane helix</keyword>
<dbReference type="GO" id="GO:0005886">
    <property type="term" value="C:plasma membrane"/>
    <property type="evidence" value="ECO:0007669"/>
    <property type="project" value="UniProtKB-SubCell"/>
</dbReference>
<dbReference type="EC" id="2.7.13.3" evidence="4"/>
<keyword evidence="10" id="KW-0902">Two-component regulatory system</keyword>
<dbReference type="OrthoDB" id="9786919at2"/>
<dbReference type="SUPFAM" id="SSF158472">
    <property type="entry name" value="HAMP domain-like"/>
    <property type="match status" value="1"/>
</dbReference>
<comment type="catalytic activity">
    <reaction evidence="1">
        <text>ATP + protein L-histidine = ADP + protein N-phospho-L-histidine.</text>
        <dbReference type="EC" id="2.7.13.3"/>
    </reaction>
</comment>
<dbReference type="InterPro" id="IPR036097">
    <property type="entry name" value="HisK_dim/P_sf"/>
</dbReference>
<evidence type="ECO:0000313" key="17">
    <source>
        <dbReference type="Proteomes" id="UP000068067"/>
    </source>
</evidence>
<evidence type="ECO:0000256" key="9">
    <source>
        <dbReference type="ARBA" id="ARBA00022989"/>
    </source>
</evidence>
<dbReference type="KEGG" id="cdx:CDES_11850"/>
<dbReference type="CDD" id="cd06225">
    <property type="entry name" value="HAMP"/>
    <property type="match status" value="1"/>
</dbReference>
<dbReference type="Gene3D" id="3.30.565.10">
    <property type="entry name" value="Histidine kinase-like ATPase, C-terminal domain"/>
    <property type="match status" value="1"/>
</dbReference>
<evidence type="ECO:0000256" key="3">
    <source>
        <dbReference type="ARBA" id="ARBA00004236"/>
    </source>
</evidence>
<dbReference type="Pfam" id="PF00672">
    <property type="entry name" value="HAMP"/>
    <property type="match status" value="1"/>
</dbReference>
<feature type="domain" description="HAMP" evidence="15">
    <location>
        <begin position="214"/>
        <end position="267"/>
    </location>
</feature>
<evidence type="ECO:0000259" key="14">
    <source>
        <dbReference type="PROSITE" id="PS50109"/>
    </source>
</evidence>
<dbReference type="InterPro" id="IPR036890">
    <property type="entry name" value="HATPase_C_sf"/>
</dbReference>
<dbReference type="PROSITE" id="PS50885">
    <property type="entry name" value="HAMP"/>
    <property type="match status" value="1"/>
</dbReference>
<comment type="cofactor">
    <cofactor evidence="2">
        <name>a divalent metal cation</name>
        <dbReference type="ChEBI" id="CHEBI:60240"/>
    </cofactor>
</comment>
<dbReference type="InterPro" id="IPR005467">
    <property type="entry name" value="His_kinase_dom"/>
</dbReference>
<keyword evidence="11 13" id="KW-0472">Membrane</keyword>
<dbReference type="Gene3D" id="6.10.340.10">
    <property type="match status" value="1"/>
</dbReference>
<gene>
    <name evidence="16" type="ORF">CDES_11850</name>
</gene>
<sequence length="496" mass="53153">MENPYAEALEKEGTAGAAVAVSEDRAGDRAGDPEPEIGPVRAAGRAIPLRTRIILIVVGIAGLGLLVNAVAVSSLMREVSYARMDQELESSMGTWARNVELFNFDGVRQGPPSDYYVAKVFPDGSSIIFNDAQSAPDLAETTIGTGPHTVDAADGSASTTPWRVMAEQNGDIITVVGKSMGRESTLLYRLIVVQMTIGALILVAILITSFFLVRRSLRPLREVEETASRIAGGDLDRRVPQWPMTTEVGQLANALNIMLEQLQASILSAQQKEAQMRRFVGDASHELRTPLTSVKGYTELYSSGATNDADWVMSKIGGEAQRMSVLVEDLLSLTRAEGQQMEKHRVDVLELALAVRGSLRAAWPERTINVSNKADIIPVVEGDPTRLHQVLTNLVANGLNHGGPDATVSIEVDVDADKVKILVIDDGVGMSAEDAEHIFERFYRADSSRSRASGGSGLGLAITKSLVEGHGGTVTVDSVQGEGTVFTITLPQAPNE</sequence>
<dbReference type="STRING" id="931089.CDES_11850"/>
<evidence type="ECO:0000256" key="13">
    <source>
        <dbReference type="SAM" id="Phobius"/>
    </source>
</evidence>
<keyword evidence="5" id="KW-0597">Phosphoprotein</keyword>
<dbReference type="Gene3D" id="1.10.287.130">
    <property type="match status" value="1"/>
</dbReference>
<dbReference type="GO" id="GO:0000155">
    <property type="term" value="F:phosphorelay sensor kinase activity"/>
    <property type="evidence" value="ECO:0007669"/>
    <property type="project" value="InterPro"/>
</dbReference>
<dbReference type="SMART" id="SM00304">
    <property type="entry name" value="HAMP"/>
    <property type="match status" value="1"/>
</dbReference>
<dbReference type="InterPro" id="IPR050428">
    <property type="entry name" value="TCS_sensor_his_kinase"/>
</dbReference>
<dbReference type="FunFam" id="3.30.565.10:FF:000006">
    <property type="entry name" value="Sensor histidine kinase WalK"/>
    <property type="match status" value="1"/>
</dbReference>
<keyword evidence="7 13" id="KW-0812">Transmembrane</keyword>
<keyword evidence="17" id="KW-1185">Reference proteome</keyword>
<keyword evidence="8" id="KW-0418">Kinase</keyword>
<proteinExistence type="predicted"/>
<dbReference type="CDD" id="cd00082">
    <property type="entry name" value="HisKA"/>
    <property type="match status" value="1"/>
</dbReference>
<dbReference type="InterPro" id="IPR003660">
    <property type="entry name" value="HAMP_dom"/>
</dbReference>
<dbReference type="PATRIC" id="fig|931089.4.peg.2390"/>
<dbReference type="SMART" id="SM00387">
    <property type="entry name" value="HATPase_c"/>
    <property type="match status" value="1"/>
</dbReference>
<dbReference type="GO" id="GO:0005509">
    <property type="term" value="F:calcium ion binding"/>
    <property type="evidence" value="ECO:0007669"/>
    <property type="project" value="UniProtKB-ARBA"/>
</dbReference>
<evidence type="ECO:0000259" key="15">
    <source>
        <dbReference type="PROSITE" id="PS50885"/>
    </source>
</evidence>
<dbReference type="PANTHER" id="PTHR45436">
    <property type="entry name" value="SENSOR HISTIDINE KINASE YKOH"/>
    <property type="match status" value="1"/>
</dbReference>
<dbReference type="FunFam" id="1.10.287.130:FF:000001">
    <property type="entry name" value="Two-component sensor histidine kinase"/>
    <property type="match status" value="1"/>
</dbReference>
<dbReference type="CDD" id="cd00075">
    <property type="entry name" value="HATPase"/>
    <property type="match status" value="1"/>
</dbReference>
<reference evidence="16 17" key="1">
    <citation type="submission" date="2014-08" db="EMBL/GenBank/DDBJ databases">
        <title>Complete genome sequence of Corynebacterium deserti GIMN1.010 (=DSM 45689), isolated from desert sand in western China.</title>
        <authorList>
            <person name="Ruckert C."/>
            <person name="Albersmeier A."/>
            <person name="Kalinowski J."/>
        </authorList>
    </citation>
    <scope>NUCLEOTIDE SEQUENCE [LARGE SCALE GENOMIC DNA]</scope>
    <source>
        <strain evidence="16 17">GIMN1.010</strain>
    </source>
</reference>
<evidence type="ECO:0000256" key="1">
    <source>
        <dbReference type="ARBA" id="ARBA00000085"/>
    </source>
</evidence>
<evidence type="ECO:0000256" key="4">
    <source>
        <dbReference type="ARBA" id="ARBA00012438"/>
    </source>
</evidence>
<feature type="region of interest" description="Disordered" evidence="12">
    <location>
        <begin position="1"/>
        <end position="38"/>
    </location>
</feature>
<evidence type="ECO:0000313" key="16">
    <source>
        <dbReference type="EMBL" id="ALC06723.1"/>
    </source>
</evidence>
<dbReference type="Pfam" id="PF02518">
    <property type="entry name" value="HATPase_c"/>
    <property type="match status" value="1"/>
</dbReference>
<evidence type="ECO:0000256" key="8">
    <source>
        <dbReference type="ARBA" id="ARBA00022777"/>
    </source>
</evidence>
<dbReference type="InterPro" id="IPR004358">
    <property type="entry name" value="Sig_transdc_His_kin-like_C"/>
</dbReference>
<dbReference type="Pfam" id="PF00512">
    <property type="entry name" value="HisKA"/>
    <property type="match status" value="1"/>
</dbReference>
<evidence type="ECO:0000256" key="5">
    <source>
        <dbReference type="ARBA" id="ARBA00022553"/>
    </source>
</evidence>
<evidence type="ECO:0000256" key="7">
    <source>
        <dbReference type="ARBA" id="ARBA00022692"/>
    </source>
</evidence>
<dbReference type="EMBL" id="CP009220">
    <property type="protein sequence ID" value="ALC06723.1"/>
    <property type="molecule type" value="Genomic_DNA"/>
</dbReference>
<keyword evidence="6" id="KW-0808">Transferase</keyword>
<feature type="transmembrane region" description="Helical" evidence="13">
    <location>
        <begin position="186"/>
        <end position="213"/>
    </location>
</feature>
<dbReference type="PROSITE" id="PS50109">
    <property type="entry name" value="HIS_KIN"/>
    <property type="match status" value="1"/>
</dbReference>